<proteinExistence type="predicted"/>
<dbReference type="EMBL" id="JADXDR010000242">
    <property type="protein sequence ID" value="KAI7835620.1"/>
    <property type="molecule type" value="Genomic_DNA"/>
</dbReference>
<evidence type="ECO:0000313" key="1">
    <source>
        <dbReference type="EMBL" id="KAI7835620.1"/>
    </source>
</evidence>
<gene>
    <name evidence="1" type="ORF">COHA_010477</name>
</gene>
<comment type="caution">
    <text evidence="1">The sequence shown here is derived from an EMBL/GenBank/DDBJ whole genome shotgun (WGS) entry which is preliminary data.</text>
</comment>
<organism evidence="1 2">
    <name type="scientific">Chlorella ohadii</name>
    <dbReference type="NCBI Taxonomy" id="2649997"/>
    <lineage>
        <taxon>Eukaryota</taxon>
        <taxon>Viridiplantae</taxon>
        <taxon>Chlorophyta</taxon>
        <taxon>core chlorophytes</taxon>
        <taxon>Trebouxiophyceae</taxon>
        <taxon>Chlorellales</taxon>
        <taxon>Chlorellaceae</taxon>
        <taxon>Chlorella clade</taxon>
        <taxon>Chlorella</taxon>
    </lineage>
</organism>
<evidence type="ECO:0000313" key="2">
    <source>
        <dbReference type="Proteomes" id="UP001205105"/>
    </source>
</evidence>
<dbReference type="Proteomes" id="UP001205105">
    <property type="component" value="Unassembled WGS sequence"/>
</dbReference>
<reference evidence="1" key="1">
    <citation type="submission" date="2020-11" db="EMBL/GenBank/DDBJ databases">
        <title>Chlorella ohadii genome sequencing and assembly.</title>
        <authorList>
            <person name="Murik O."/>
            <person name="Treves H."/>
            <person name="Kedem I."/>
            <person name="Shotland Y."/>
            <person name="Kaplan A."/>
        </authorList>
    </citation>
    <scope>NUCLEOTIDE SEQUENCE</scope>
    <source>
        <strain evidence="1">1</strain>
    </source>
</reference>
<keyword evidence="2" id="KW-1185">Reference proteome</keyword>
<name>A0AAD5DHP2_9CHLO</name>
<dbReference type="AlphaFoldDB" id="A0AAD5DHP2"/>
<sequence>MAPKFTIAWQQCAADIGAAFVLFGTTGEPDALRPHDTSSRLAFIRSNPYLQSLYAQLEPQGWAQEAWERETDRRLLSQLNRKARQLEERGIAGIPDGTAQPGRDDHGRFAAAAELPLLYAVFGALEGASGAVCSKCAAALERVKEAIGATPGGLDLRDRSVRARMTTPEGVLESDRQVYWILRSLRNPGTPLPSFDEQLAKCVEQPGPRTCKGRALAGIQEIIELLCVEEHLLAWMRNFPEAKRCRFFVHSAFLRYYRAGEPGNLFELHIDDSMYTVVICFPPWDHKAAGKTVVWDPRGERMQEWARLEGDKEALAAAVKQLPPPATVLMQPWDIMFMKNPVPHMGKG</sequence>
<protein>
    <submittedName>
        <fullName evidence="1">Uncharacterized protein</fullName>
    </submittedName>
</protein>
<accession>A0AAD5DHP2</accession>